<dbReference type="Proteomes" id="UP000078540">
    <property type="component" value="Unassembled WGS sequence"/>
</dbReference>
<sequence length="187" mass="19926">MEKQRETPDAAVGNARINGTPIDRVVRHSGDYPNYISSVSRSTSCTTARRMRGRLSEGDIYRIRARARKRNSVLLYPLGAARCDGPYSVFARNHVPSARRGGSRHNPLTTAAAAILGSPRTLGPRPPSAATAAAAAAAATVLPPPPLSSPPSPSPPPPAPPVVYPTFVPPPMYSWRFALQGQQTSPR</sequence>
<keyword evidence="3" id="KW-1185">Reference proteome</keyword>
<reference evidence="2 3" key="1">
    <citation type="submission" date="2015-09" db="EMBL/GenBank/DDBJ databases">
        <title>Atta colombica WGS genome.</title>
        <authorList>
            <person name="Nygaard S."/>
            <person name="Hu H."/>
            <person name="Boomsma J."/>
            <person name="Zhang G."/>
        </authorList>
    </citation>
    <scope>NUCLEOTIDE SEQUENCE [LARGE SCALE GENOMIC DNA]</scope>
    <source>
        <strain evidence="2">Treedump-2</strain>
        <tissue evidence="2">Whole body</tissue>
    </source>
</reference>
<feature type="compositionally biased region" description="Pro residues" evidence="1">
    <location>
        <begin position="142"/>
        <end position="163"/>
    </location>
</feature>
<accession>A0A195B7K8</accession>
<dbReference type="AlphaFoldDB" id="A0A195B7K8"/>
<feature type="region of interest" description="Disordered" evidence="1">
    <location>
        <begin position="133"/>
        <end position="163"/>
    </location>
</feature>
<proteinExistence type="predicted"/>
<organism evidence="2 3">
    <name type="scientific">Atta colombica</name>
    <dbReference type="NCBI Taxonomy" id="520822"/>
    <lineage>
        <taxon>Eukaryota</taxon>
        <taxon>Metazoa</taxon>
        <taxon>Ecdysozoa</taxon>
        <taxon>Arthropoda</taxon>
        <taxon>Hexapoda</taxon>
        <taxon>Insecta</taxon>
        <taxon>Pterygota</taxon>
        <taxon>Neoptera</taxon>
        <taxon>Endopterygota</taxon>
        <taxon>Hymenoptera</taxon>
        <taxon>Apocrita</taxon>
        <taxon>Aculeata</taxon>
        <taxon>Formicoidea</taxon>
        <taxon>Formicidae</taxon>
        <taxon>Myrmicinae</taxon>
        <taxon>Atta</taxon>
    </lineage>
</organism>
<evidence type="ECO:0000313" key="2">
    <source>
        <dbReference type="EMBL" id="KYM80230.1"/>
    </source>
</evidence>
<name>A0A195B7K8_9HYME</name>
<protein>
    <submittedName>
        <fullName evidence="2">Uncharacterized protein</fullName>
    </submittedName>
</protein>
<evidence type="ECO:0000313" key="3">
    <source>
        <dbReference type="Proteomes" id="UP000078540"/>
    </source>
</evidence>
<dbReference type="EMBL" id="KQ976574">
    <property type="protein sequence ID" value="KYM80230.1"/>
    <property type="molecule type" value="Genomic_DNA"/>
</dbReference>
<evidence type="ECO:0000256" key="1">
    <source>
        <dbReference type="SAM" id="MobiDB-lite"/>
    </source>
</evidence>
<gene>
    <name evidence="2" type="ORF">ALC53_09324</name>
</gene>